<dbReference type="AlphaFoldDB" id="A0A2T4UJA0"/>
<evidence type="ECO:0000313" key="3">
    <source>
        <dbReference type="Proteomes" id="UP000240739"/>
    </source>
</evidence>
<dbReference type="Proteomes" id="UP000240739">
    <property type="component" value="Unassembled WGS sequence"/>
</dbReference>
<evidence type="ECO:0000256" key="1">
    <source>
        <dbReference type="SAM" id="MobiDB-lite"/>
    </source>
</evidence>
<gene>
    <name evidence="2" type="ORF">C7Y72_06485</name>
</gene>
<feature type="compositionally biased region" description="Basic and acidic residues" evidence="1">
    <location>
        <begin position="38"/>
        <end position="50"/>
    </location>
</feature>
<proteinExistence type="predicted"/>
<evidence type="ECO:0000313" key="2">
    <source>
        <dbReference type="EMBL" id="PTL59323.1"/>
    </source>
</evidence>
<dbReference type="EMBL" id="PYYB01000001">
    <property type="protein sequence ID" value="PTL59323.1"/>
    <property type="molecule type" value="Genomic_DNA"/>
</dbReference>
<organism evidence="2 3">
    <name type="scientific">Paraconexibacter algicola</name>
    <dbReference type="NCBI Taxonomy" id="2133960"/>
    <lineage>
        <taxon>Bacteria</taxon>
        <taxon>Bacillati</taxon>
        <taxon>Actinomycetota</taxon>
        <taxon>Thermoleophilia</taxon>
        <taxon>Solirubrobacterales</taxon>
        <taxon>Paraconexibacteraceae</taxon>
        <taxon>Paraconexibacter</taxon>
    </lineage>
</organism>
<reference evidence="2 3" key="1">
    <citation type="submission" date="2018-03" db="EMBL/GenBank/DDBJ databases">
        <title>Aquarubrobacter algicola gen. nov., sp. nov., a novel actinobacterium isolated from shallow eutrophic lake during the end of cyanobacterial harmful algal blooms.</title>
        <authorList>
            <person name="Chun S.J."/>
        </authorList>
    </citation>
    <scope>NUCLEOTIDE SEQUENCE [LARGE SCALE GENOMIC DNA]</scope>
    <source>
        <strain evidence="2 3">Seoho-28</strain>
    </source>
</reference>
<sequence length="64" mass="6804">MNLKSMLGKAKKQADAVIEKRGGQEALKQDLNELKDIAKSKGTTKDKAKAAAEALKQPGGAKPR</sequence>
<feature type="region of interest" description="Disordered" evidence="1">
    <location>
        <begin position="38"/>
        <end position="64"/>
    </location>
</feature>
<comment type="caution">
    <text evidence="2">The sequence shown here is derived from an EMBL/GenBank/DDBJ whole genome shotgun (WGS) entry which is preliminary data.</text>
</comment>
<accession>A0A2T4UJA0</accession>
<dbReference type="RefSeq" id="WP_107567845.1">
    <property type="nucleotide sequence ID" value="NZ_PYYB01000001.1"/>
</dbReference>
<protein>
    <submittedName>
        <fullName evidence="2">Uncharacterized protein</fullName>
    </submittedName>
</protein>
<keyword evidence="3" id="KW-1185">Reference proteome</keyword>
<name>A0A2T4UJA0_9ACTN</name>